<dbReference type="OrthoDB" id="7341446at2"/>
<evidence type="ECO:0000256" key="7">
    <source>
        <dbReference type="ARBA" id="ARBA00022989"/>
    </source>
</evidence>
<dbReference type="AlphaFoldDB" id="A0A2P7BFL6"/>
<protein>
    <submittedName>
        <fullName evidence="11">ABC transporter permease</fullName>
    </submittedName>
</protein>
<dbReference type="PROSITE" id="PS50928">
    <property type="entry name" value="ABC_TM1"/>
    <property type="match status" value="1"/>
</dbReference>
<comment type="subcellular location">
    <subcellularLocation>
        <location evidence="1">Cell inner membrane</location>
        <topology evidence="1">Multi-pass membrane protein</topology>
    </subcellularLocation>
    <subcellularLocation>
        <location evidence="9">Cell membrane</location>
        <topology evidence="9">Multi-pass membrane protein</topology>
    </subcellularLocation>
</comment>
<feature type="domain" description="ABC transmembrane type-1" evidence="10">
    <location>
        <begin position="21"/>
        <end position="210"/>
    </location>
</feature>
<evidence type="ECO:0000256" key="2">
    <source>
        <dbReference type="ARBA" id="ARBA00010072"/>
    </source>
</evidence>
<dbReference type="InterPro" id="IPR000515">
    <property type="entry name" value="MetI-like"/>
</dbReference>
<dbReference type="PANTHER" id="PTHR30614">
    <property type="entry name" value="MEMBRANE COMPONENT OF AMINO ACID ABC TRANSPORTER"/>
    <property type="match status" value="1"/>
</dbReference>
<proteinExistence type="inferred from homology"/>
<organism evidence="11 12">
    <name type="scientific">Phyllobacterium sophorae</name>
    <dbReference type="NCBI Taxonomy" id="1520277"/>
    <lineage>
        <taxon>Bacteria</taxon>
        <taxon>Pseudomonadati</taxon>
        <taxon>Pseudomonadota</taxon>
        <taxon>Alphaproteobacteria</taxon>
        <taxon>Hyphomicrobiales</taxon>
        <taxon>Phyllobacteriaceae</taxon>
        <taxon>Phyllobacterium</taxon>
    </lineage>
</organism>
<dbReference type="SUPFAM" id="SSF161098">
    <property type="entry name" value="MetI-like"/>
    <property type="match status" value="1"/>
</dbReference>
<dbReference type="InterPro" id="IPR035906">
    <property type="entry name" value="MetI-like_sf"/>
</dbReference>
<keyword evidence="5 9" id="KW-0812">Transmembrane</keyword>
<feature type="transmembrane region" description="Helical" evidence="9">
    <location>
        <begin position="191"/>
        <end position="214"/>
    </location>
</feature>
<evidence type="ECO:0000313" key="12">
    <source>
        <dbReference type="Proteomes" id="UP000241764"/>
    </source>
</evidence>
<name>A0A2P7BFL6_9HYPH</name>
<keyword evidence="7 9" id="KW-1133">Transmembrane helix</keyword>
<dbReference type="Proteomes" id="UP000241764">
    <property type="component" value="Unassembled WGS sequence"/>
</dbReference>
<keyword evidence="3 9" id="KW-0813">Transport</keyword>
<dbReference type="InterPro" id="IPR010065">
    <property type="entry name" value="AA_ABC_transptr_permease_3TM"/>
</dbReference>
<evidence type="ECO:0000313" key="11">
    <source>
        <dbReference type="EMBL" id="PSH65286.1"/>
    </source>
</evidence>
<dbReference type="Pfam" id="PF00528">
    <property type="entry name" value="BPD_transp_1"/>
    <property type="match status" value="1"/>
</dbReference>
<accession>A0A2P7BFL6</accession>
<dbReference type="Gene3D" id="1.10.3720.10">
    <property type="entry name" value="MetI-like"/>
    <property type="match status" value="1"/>
</dbReference>
<dbReference type="CDD" id="cd06261">
    <property type="entry name" value="TM_PBP2"/>
    <property type="match status" value="1"/>
</dbReference>
<dbReference type="InterPro" id="IPR043429">
    <property type="entry name" value="ArtM/GltK/GlnP/TcyL/YhdX-like"/>
</dbReference>
<evidence type="ECO:0000256" key="9">
    <source>
        <dbReference type="RuleBase" id="RU363032"/>
    </source>
</evidence>
<keyword evidence="4" id="KW-1003">Cell membrane</keyword>
<dbReference type="NCBIfam" id="TIGR01726">
    <property type="entry name" value="HEQRo_perm_3TM"/>
    <property type="match status" value="1"/>
</dbReference>
<dbReference type="GO" id="GO:0043190">
    <property type="term" value="C:ATP-binding cassette (ABC) transporter complex"/>
    <property type="evidence" value="ECO:0007669"/>
    <property type="project" value="InterPro"/>
</dbReference>
<evidence type="ECO:0000259" key="10">
    <source>
        <dbReference type="PROSITE" id="PS50928"/>
    </source>
</evidence>
<reference evidence="12" key="1">
    <citation type="submission" date="2017-11" db="EMBL/GenBank/DDBJ databases">
        <authorList>
            <person name="Kuznetsova I."/>
            <person name="Sazanova A."/>
            <person name="Chirak E."/>
            <person name="Safronova V."/>
            <person name="Willems A."/>
        </authorList>
    </citation>
    <scope>NUCLEOTIDE SEQUENCE [LARGE SCALE GENOMIC DNA]</scope>
    <source>
        <strain evidence="12">CCBAU 03422</strain>
    </source>
</reference>
<dbReference type="PANTHER" id="PTHR30614:SF0">
    <property type="entry name" value="L-CYSTINE TRANSPORT SYSTEM PERMEASE PROTEIN TCYL"/>
    <property type="match status" value="1"/>
</dbReference>
<evidence type="ECO:0000256" key="4">
    <source>
        <dbReference type="ARBA" id="ARBA00022475"/>
    </source>
</evidence>
<comment type="caution">
    <text evidence="11">The sequence shown here is derived from an EMBL/GenBank/DDBJ whole genome shotgun (WGS) entry which is preliminary data.</text>
</comment>
<dbReference type="GO" id="GO:0015184">
    <property type="term" value="F:L-cystine transmembrane transporter activity"/>
    <property type="evidence" value="ECO:0007669"/>
    <property type="project" value="TreeGrafter"/>
</dbReference>
<comment type="similarity">
    <text evidence="2">Belongs to the binding-protein-dependent transport system permease family. HisMQ subfamily.</text>
</comment>
<evidence type="ECO:0000256" key="1">
    <source>
        <dbReference type="ARBA" id="ARBA00004429"/>
    </source>
</evidence>
<keyword evidence="6" id="KW-0029">Amino-acid transport</keyword>
<feature type="transmembrane region" description="Helical" evidence="9">
    <location>
        <begin position="155"/>
        <end position="171"/>
    </location>
</feature>
<dbReference type="RefSeq" id="WP_106663701.1">
    <property type="nucleotide sequence ID" value="NZ_PGGM01000003.1"/>
</dbReference>
<keyword evidence="8 9" id="KW-0472">Membrane</keyword>
<evidence type="ECO:0000256" key="6">
    <source>
        <dbReference type="ARBA" id="ARBA00022970"/>
    </source>
</evidence>
<keyword evidence="12" id="KW-1185">Reference proteome</keyword>
<evidence type="ECO:0000256" key="3">
    <source>
        <dbReference type="ARBA" id="ARBA00022448"/>
    </source>
</evidence>
<gene>
    <name evidence="11" type="ORF">CU103_09785</name>
</gene>
<evidence type="ECO:0000256" key="5">
    <source>
        <dbReference type="ARBA" id="ARBA00022692"/>
    </source>
</evidence>
<evidence type="ECO:0000256" key="8">
    <source>
        <dbReference type="ARBA" id="ARBA00023136"/>
    </source>
</evidence>
<feature type="transmembrane region" description="Helical" evidence="9">
    <location>
        <begin position="20"/>
        <end position="44"/>
    </location>
</feature>
<sequence>MDYHFQWRPVLRSLPDMLWGALVTIEIAGLAMLLGTVLAIFLALGKRSGKKYLSWPADVWIETARNTPALFQIYMLYFGLGSLGLQVGSYAALLFGITFNNAGYLAETFRGGFLAVPETQTRAARSLGMGTVQTMWHIVIPQMLRAVFHAMTNQMVWSILMSSLGIIVGLTTDLTGVTQKLNVVTYRTFEYFFVAACLYYIISKAFTLSARIVAWRLFRY</sequence>
<dbReference type="EMBL" id="PGGM01000003">
    <property type="protein sequence ID" value="PSH65286.1"/>
    <property type="molecule type" value="Genomic_DNA"/>
</dbReference>